<accession>A0A132MRP1</accession>
<dbReference type="PATRIC" id="fig|1469144.8.peg.2459"/>
<sequence length="69" mass="7068">MSAFATLCLAGDTPAPPVAGVDAGAGEPDKRFRNTLSACDLTWGAPVHASSGVSAWREAATALIIFEFC</sequence>
<gene>
    <name evidence="1" type="ORF">TH66_17010</name>
</gene>
<organism evidence="1 2">
    <name type="scientific">Carbonactinospora thermoautotrophica</name>
    <dbReference type="NCBI Taxonomy" id="1469144"/>
    <lineage>
        <taxon>Bacteria</taxon>
        <taxon>Bacillati</taxon>
        <taxon>Actinomycetota</taxon>
        <taxon>Actinomycetes</taxon>
        <taxon>Kitasatosporales</taxon>
        <taxon>Carbonactinosporaceae</taxon>
        <taxon>Carbonactinospora</taxon>
    </lineage>
</organism>
<name>A0A132MRP1_9ACTN</name>
<evidence type="ECO:0000313" key="1">
    <source>
        <dbReference type="EMBL" id="KWX00464.1"/>
    </source>
</evidence>
<reference evidence="1 2" key="1">
    <citation type="submission" date="2015-02" db="EMBL/GenBank/DDBJ databases">
        <title>Physiological reanalysis, assessment of diazotrophy, and genome sequences of multiple isolates of Streptomyces thermoautotrophicus.</title>
        <authorList>
            <person name="MacKellar D.C."/>
            <person name="Lieber L."/>
            <person name="Norman J."/>
            <person name="Bolger A."/>
            <person name="Tobin C."/>
            <person name="Murray J.W."/>
            <person name="Prell J."/>
        </authorList>
    </citation>
    <scope>NUCLEOTIDE SEQUENCE [LARGE SCALE GENOMIC DNA]</scope>
    <source>
        <strain evidence="1 2">UBT1</strain>
    </source>
</reference>
<protein>
    <submittedName>
        <fullName evidence="1">Uncharacterized protein</fullName>
    </submittedName>
</protein>
<dbReference type="EMBL" id="JYIJ01000018">
    <property type="protein sequence ID" value="KWX00464.1"/>
    <property type="molecule type" value="Genomic_DNA"/>
</dbReference>
<evidence type="ECO:0000313" key="2">
    <source>
        <dbReference type="Proteomes" id="UP000070659"/>
    </source>
</evidence>
<dbReference type="Proteomes" id="UP000070659">
    <property type="component" value="Unassembled WGS sequence"/>
</dbReference>
<comment type="caution">
    <text evidence="1">The sequence shown here is derived from an EMBL/GenBank/DDBJ whole genome shotgun (WGS) entry which is preliminary data.</text>
</comment>
<proteinExistence type="predicted"/>
<dbReference type="AlphaFoldDB" id="A0A132MRP1"/>